<dbReference type="Proteomes" id="UP000195871">
    <property type="component" value="Unassembled WGS sequence"/>
</dbReference>
<feature type="domain" description="Proteasome alpha-type subunits" evidence="5">
    <location>
        <begin position="48"/>
        <end position="70"/>
    </location>
</feature>
<reference evidence="6 7" key="1">
    <citation type="submission" date="2017-05" db="EMBL/GenBank/DDBJ databases">
        <title>The Genome Sequence of Candida krusei Ckrusei653.</title>
        <authorList>
            <person name="Cuomo C."/>
            <person name="Forche A."/>
            <person name="Young S."/>
            <person name="Abouelleil A."/>
            <person name="Cao P."/>
            <person name="Chapman S."/>
            <person name="Cusick C."/>
            <person name="Shea T."/>
            <person name="Nusbaum C."/>
            <person name="Birren B."/>
        </authorList>
    </citation>
    <scope>NUCLEOTIDE SEQUENCE [LARGE SCALE GENOMIC DNA]</scope>
    <source>
        <strain evidence="6 7">Ckrusei653</strain>
    </source>
</reference>
<keyword evidence="2 3" id="KW-0647">Proteasome</keyword>
<organism evidence="6 7">
    <name type="scientific">Pichia kudriavzevii</name>
    <name type="common">Yeast</name>
    <name type="synonym">Issatchenkia orientalis</name>
    <dbReference type="NCBI Taxonomy" id="4909"/>
    <lineage>
        <taxon>Eukaryota</taxon>
        <taxon>Fungi</taxon>
        <taxon>Dikarya</taxon>
        <taxon>Ascomycota</taxon>
        <taxon>Saccharomycotina</taxon>
        <taxon>Pichiomycetes</taxon>
        <taxon>Pichiales</taxon>
        <taxon>Pichiaceae</taxon>
        <taxon>Pichia</taxon>
    </lineage>
</organism>
<evidence type="ECO:0000259" key="5">
    <source>
        <dbReference type="PROSITE" id="PS00388"/>
    </source>
</evidence>
<dbReference type="FunFam" id="3.60.20.10:FF:000044">
    <property type="entry name" value="Probable proteasome subunit alpha type-7"/>
    <property type="match status" value="1"/>
</dbReference>
<dbReference type="Gene3D" id="3.60.20.10">
    <property type="entry name" value="Glutamine Phosphoribosylpyrophosphate, subunit 1, domain 1"/>
    <property type="match status" value="1"/>
</dbReference>
<feature type="compositionally biased region" description="Acidic residues" evidence="4">
    <location>
        <begin position="288"/>
        <end position="304"/>
    </location>
</feature>
<dbReference type="InterPro" id="IPR050115">
    <property type="entry name" value="Proteasome_alpha"/>
</dbReference>
<comment type="caution">
    <text evidence="6">The sequence shown here is derived from an EMBL/GenBank/DDBJ whole genome shotgun (WGS) entry which is preliminary data.</text>
</comment>
<evidence type="ECO:0000313" key="7">
    <source>
        <dbReference type="Proteomes" id="UP000195871"/>
    </source>
</evidence>
<dbReference type="PROSITE" id="PS51475">
    <property type="entry name" value="PROTEASOME_ALPHA_2"/>
    <property type="match status" value="1"/>
</dbReference>
<dbReference type="CDD" id="cd03751">
    <property type="entry name" value="proteasome_alpha_type_3"/>
    <property type="match status" value="1"/>
</dbReference>
<dbReference type="InterPro" id="IPR000426">
    <property type="entry name" value="Proteasome_asu_N"/>
</dbReference>
<dbReference type="InterPro" id="IPR023332">
    <property type="entry name" value="Proteasome_alpha-type"/>
</dbReference>
<dbReference type="Pfam" id="PF00227">
    <property type="entry name" value="Proteasome"/>
    <property type="match status" value="1"/>
</dbReference>
<sequence length="304" mass="33520">MPRHANEGKIGEFDSFINTRALSKYSGYLLQAHLNIEKWYVTSIGTGYDLSNSVFSPDGRNFQVEYASKAVENAGTSIGIKCKDGVILATEKIITSKLLVPGKNKRIQSIDRHVGVVYSGLIPDGRHLVNRGRDEAQSFKSLYKEPMGLEGLISRLGYYVQAYTCYNSVRPFGINAIIGGVDDDGAHLYMLEPSGVYWGYLGAATGKGRQAAKAELEKLDLPNISARQAVKEAARIIHLVHEDNKDKDYELEITWVSKSETNGLHKFVPEELLDEAKKFAEQAAEGGSDSDSDSDSSSDEEMEK</sequence>
<proteinExistence type="inferred from homology"/>
<dbReference type="InterPro" id="IPR029055">
    <property type="entry name" value="Ntn_hydrolases_N"/>
</dbReference>
<evidence type="ECO:0000256" key="1">
    <source>
        <dbReference type="ARBA" id="ARBA00003542"/>
    </source>
</evidence>
<feature type="region of interest" description="Disordered" evidence="4">
    <location>
        <begin position="278"/>
        <end position="304"/>
    </location>
</feature>
<dbReference type="AlphaFoldDB" id="A0A1Z8JK75"/>
<dbReference type="GO" id="GO:0010499">
    <property type="term" value="P:proteasomal ubiquitin-independent protein catabolic process"/>
    <property type="evidence" value="ECO:0007669"/>
    <property type="project" value="UniProtKB-ARBA"/>
</dbReference>
<evidence type="ECO:0000313" key="6">
    <source>
        <dbReference type="EMBL" id="OUT20822.1"/>
    </source>
</evidence>
<dbReference type="Pfam" id="PF10584">
    <property type="entry name" value="Proteasome_A_N"/>
    <property type="match status" value="1"/>
</dbReference>
<dbReference type="SUPFAM" id="SSF56235">
    <property type="entry name" value="N-terminal nucleophile aminohydrolases (Ntn hydrolases)"/>
    <property type="match status" value="1"/>
</dbReference>
<evidence type="ECO:0000256" key="4">
    <source>
        <dbReference type="SAM" id="MobiDB-lite"/>
    </source>
</evidence>
<dbReference type="SMART" id="SM00948">
    <property type="entry name" value="Proteasome_A_N"/>
    <property type="match status" value="1"/>
</dbReference>
<comment type="similarity">
    <text evidence="3">Belongs to the peptidase T1A family.</text>
</comment>
<dbReference type="PROSITE" id="PS00388">
    <property type="entry name" value="PROTEASOME_ALPHA_1"/>
    <property type="match status" value="1"/>
</dbReference>
<dbReference type="EMBL" id="NHMM01000006">
    <property type="protein sequence ID" value="OUT20822.1"/>
    <property type="molecule type" value="Genomic_DNA"/>
</dbReference>
<dbReference type="InterPro" id="IPR001353">
    <property type="entry name" value="Proteasome_sua/b"/>
</dbReference>
<dbReference type="GO" id="GO:0019773">
    <property type="term" value="C:proteasome core complex, alpha-subunit complex"/>
    <property type="evidence" value="ECO:0007669"/>
    <property type="project" value="UniProtKB-UniRule"/>
</dbReference>
<name>A0A1Z8JK75_PICKU</name>
<accession>A0A1Z8JK75</accession>
<protein>
    <recommendedName>
        <fullName evidence="5">Proteasome alpha-type subunits domain-containing protein</fullName>
    </recommendedName>
</protein>
<dbReference type="GO" id="GO:0043161">
    <property type="term" value="P:proteasome-mediated ubiquitin-dependent protein catabolic process"/>
    <property type="evidence" value="ECO:0007669"/>
    <property type="project" value="UniProtKB-ARBA"/>
</dbReference>
<comment type="function">
    <text evidence="1">The proteasome degrades poly-ubiquitinated proteins in the cytoplasm and in the nucleus. It is essential for the regulated turnover of proteins and for the removal of misfolded proteins. The proteasome is a multicatalytic proteinase complex that is characterized by its ability to cleave peptides with Arg, Phe, Tyr, Leu, and Glu adjacent to the leaving group at neutral or slightly basic pH. It has an ATP-dependent proteolytic activity.</text>
</comment>
<gene>
    <name evidence="6" type="ORF">CAS74_003818</name>
</gene>
<dbReference type="PANTHER" id="PTHR11599">
    <property type="entry name" value="PROTEASOME SUBUNIT ALPHA/BETA"/>
    <property type="match status" value="1"/>
</dbReference>
<evidence type="ECO:0000256" key="3">
    <source>
        <dbReference type="PROSITE-ProRule" id="PRU00808"/>
    </source>
</evidence>
<dbReference type="VEuPathDB" id="FungiDB:C5L36_0B10165"/>
<evidence type="ECO:0000256" key="2">
    <source>
        <dbReference type="ARBA" id="ARBA00022942"/>
    </source>
</evidence>